<evidence type="ECO:0000256" key="1">
    <source>
        <dbReference type="SAM" id="MobiDB-lite"/>
    </source>
</evidence>
<name>A0AAE1BSY4_PETCI</name>
<gene>
    <name evidence="2" type="ORF">Pcinc_037240</name>
</gene>
<reference evidence="2" key="1">
    <citation type="submission" date="2023-10" db="EMBL/GenBank/DDBJ databases">
        <title>Genome assemblies of two species of porcelain crab, Petrolisthes cinctipes and Petrolisthes manimaculis (Anomura: Porcellanidae).</title>
        <authorList>
            <person name="Angst P."/>
        </authorList>
    </citation>
    <scope>NUCLEOTIDE SEQUENCE</scope>
    <source>
        <strain evidence="2">PB745_01</strain>
        <tissue evidence="2">Gill</tissue>
    </source>
</reference>
<sequence>MNSQIEKLRIASSDTSRIGVVDVVRLHPHPLVLGPWRLFFVGVQRLGRMKSQGYEKPGRSGTGERQVKNQSEKLGR</sequence>
<dbReference type="EMBL" id="JAWQEG010005884">
    <property type="protein sequence ID" value="KAK3856446.1"/>
    <property type="molecule type" value="Genomic_DNA"/>
</dbReference>
<evidence type="ECO:0000313" key="2">
    <source>
        <dbReference type="EMBL" id="KAK3856446.1"/>
    </source>
</evidence>
<keyword evidence="3" id="KW-1185">Reference proteome</keyword>
<accession>A0AAE1BSY4</accession>
<dbReference type="Proteomes" id="UP001286313">
    <property type="component" value="Unassembled WGS sequence"/>
</dbReference>
<proteinExistence type="predicted"/>
<feature type="compositionally biased region" description="Basic and acidic residues" evidence="1">
    <location>
        <begin position="65"/>
        <end position="76"/>
    </location>
</feature>
<protein>
    <submittedName>
        <fullName evidence="2">Uncharacterized protein</fullName>
    </submittedName>
</protein>
<organism evidence="2 3">
    <name type="scientific">Petrolisthes cinctipes</name>
    <name type="common">Flat porcelain crab</name>
    <dbReference type="NCBI Taxonomy" id="88211"/>
    <lineage>
        <taxon>Eukaryota</taxon>
        <taxon>Metazoa</taxon>
        <taxon>Ecdysozoa</taxon>
        <taxon>Arthropoda</taxon>
        <taxon>Crustacea</taxon>
        <taxon>Multicrustacea</taxon>
        <taxon>Malacostraca</taxon>
        <taxon>Eumalacostraca</taxon>
        <taxon>Eucarida</taxon>
        <taxon>Decapoda</taxon>
        <taxon>Pleocyemata</taxon>
        <taxon>Anomura</taxon>
        <taxon>Galatheoidea</taxon>
        <taxon>Porcellanidae</taxon>
        <taxon>Petrolisthes</taxon>
    </lineage>
</organism>
<evidence type="ECO:0000313" key="3">
    <source>
        <dbReference type="Proteomes" id="UP001286313"/>
    </source>
</evidence>
<comment type="caution">
    <text evidence="2">The sequence shown here is derived from an EMBL/GenBank/DDBJ whole genome shotgun (WGS) entry which is preliminary data.</text>
</comment>
<feature type="region of interest" description="Disordered" evidence="1">
    <location>
        <begin position="51"/>
        <end position="76"/>
    </location>
</feature>
<dbReference type="AlphaFoldDB" id="A0AAE1BSY4"/>